<feature type="signal peptide" evidence="1">
    <location>
        <begin position="1"/>
        <end position="19"/>
    </location>
</feature>
<evidence type="ECO:0000256" key="1">
    <source>
        <dbReference type="SAM" id="SignalP"/>
    </source>
</evidence>
<comment type="caution">
    <text evidence="2">The sequence shown here is derived from an EMBL/GenBank/DDBJ whole genome shotgun (WGS) entry which is preliminary data.</text>
</comment>
<dbReference type="OrthoDB" id="2596805at2759"/>
<keyword evidence="3" id="KW-1185">Reference proteome</keyword>
<gene>
    <name evidence="2" type="ORF">EHS25_006354</name>
</gene>
<feature type="chain" id="PRO_5019362882" evidence="1">
    <location>
        <begin position="20"/>
        <end position="381"/>
    </location>
</feature>
<evidence type="ECO:0000313" key="3">
    <source>
        <dbReference type="Proteomes" id="UP000279259"/>
    </source>
</evidence>
<accession>A0A427YRK7</accession>
<evidence type="ECO:0000313" key="2">
    <source>
        <dbReference type="EMBL" id="RSH93707.1"/>
    </source>
</evidence>
<keyword evidence="1" id="KW-0732">Signal</keyword>
<dbReference type="Proteomes" id="UP000279259">
    <property type="component" value="Unassembled WGS sequence"/>
</dbReference>
<dbReference type="EMBL" id="RSCD01000003">
    <property type="protein sequence ID" value="RSH93707.1"/>
    <property type="molecule type" value="Genomic_DNA"/>
</dbReference>
<protein>
    <submittedName>
        <fullName evidence="2">Uncharacterized protein</fullName>
    </submittedName>
</protein>
<organism evidence="2 3">
    <name type="scientific">Saitozyma podzolica</name>
    <dbReference type="NCBI Taxonomy" id="1890683"/>
    <lineage>
        <taxon>Eukaryota</taxon>
        <taxon>Fungi</taxon>
        <taxon>Dikarya</taxon>
        <taxon>Basidiomycota</taxon>
        <taxon>Agaricomycotina</taxon>
        <taxon>Tremellomycetes</taxon>
        <taxon>Tremellales</taxon>
        <taxon>Trimorphomycetaceae</taxon>
        <taxon>Saitozyma</taxon>
    </lineage>
</organism>
<sequence>MWSQLAILAGLSLSAVVSAAPVDTRLTNAERIQRGLPLNAPKKRYNATRTRALVPRASGDGTTPSVVQVSPVAPSKRSTLDKRTYVVEWLMVNTTSGQLTMGTQVENSLQLNLPNAAQADDFIVTTSDGPGAQFVSSVNASSGGADVVRKFELTSTSDGGVPQLSVDQSSIWTYAPASGSLMADYFPASGGPLGLYFGAPTDGSGDLVGMTDQSLLLNQQAYTFKAMSISDAANVMNIGVESNHYAVTMPGSEGLYLQYDQSSDRFIFINDTLTNPTCFKAMYSATDLTKRDIQYYDVGHSKWNYKYSVLPSPPADANTDTDTVYTGIWTFSSTLSGLEGYISANVNGEDIMFGSDGGSTLDAVVYDPATASQSVLVGPPV</sequence>
<dbReference type="AlphaFoldDB" id="A0A427YRK7"/>
<reference evidence="2 3" key="1">
    <citation type="submission" date="2018-11" db="EMBL/GenBank/DDBJ databases">
        <title>Genome sequence of Saitozyma podzolica DSM 27192.</title>
        <authorList>
            <person name="Aliyu H."/>
            <person name="Gorte O."/>
            <person name="Ochsenreither K."/>
        </authorList>
    </citation>
    <scope>NUCLEOTIDE SEQUENCE [LARGE SCALE GENOMIC DNA]</scope>
    <source>
        <strain evidence="2 3">DSM 27192</strain>
    </source>
</reference>
<name>A0A427YRK7_9TREE</name>
<proteinExistence type="predicted"/>